<accession>A0A8J7FSC4</accession>
<sequence length="258" mass="29823">MSEKTSTKTLAIFITNDTLTYLTKTAYEDEVFYSEALRVNLSLNNDADILTSVEKEIKANLSLLLYYDSVKICYLSTPINIVPTNYNTFNNENPLFLAQNKDISYHKLALKNVEASLFFNSYTPIAQVFKELPNLKNAHILHIGKLLIDEVKIDSEKNQVFVRLIEQNLEICIYKKGTFVFYNIFNVITNEDVVYYILNTLEQIKLDPTQTYLSLEGGISTEDLTYEYLSKYIQSVKINEEIEALGPKYLLYKIFECE</sequence>
<dbReference type="CDD" id="cd24013">
    <property type="entry name" value="ASKHA_ATPase_BT3980-like"/>
    <property type="match status" value="1"/>
</dbReference>
<dbReference type="Pfam" id="PF12864">
    <property type="entry name" value="DUF3822"/>
    <property type="match status" value="1"/>
</dbReference>
<comment type="caution">
    <text evidence="1">The sequence shown here is derived from an EMBL/GenBank/DDBJ whole genome shotgun (WGS) entry which is preliminary data.</text>
</comment>
<keyword evidence="2" id="KW-1185">Reference proteome</keyword>
<proteinExistence type="predicted"/>
<dbReference type="EMBL" id="JADGIK010000002">
    <property type="protein sequence ID" value="MBF0596727.1"/>
    <property type="molecule type" value="Genomic_DNA"/>
</dbReference>
<gene>
    <name evidence="1" type="ORF">IM532_04575</name>
</gene>
<reference evidence="1" key="1">
    <citation type="submission" date="2020-10" db="EMBL/GenBank/DDBJ databases">
        <authorList>
            <person name="Lu T."/>
            <person name="Wang Q."/>
            <person name="Han X."/>
        </authorList>
    </citation>
    <scope>NUCLEOTIDE SEQUENCE</scope>
    <source>
        <strain evidence="1">WQ 117</strain>
    </source>
</reference>
<dbReference type="Proteomes" id="UP000608754">
    <property type="component" value="Unassembled WGS sequence"/>
</dbReference>
<protein>
    <submittedName>
        <fullName evidence="1">DUF3822 family protein</fullName>
    </submittedName>
</protein>
<dbReference type="Gene3D" id="3.30.420.260">
    <property type="match status" value="1"/>
</dbReference>
<evidence type="ECO:0000313" key="1">
    <source>
        <dbReference type="EMBL" id="MBF0596727.1"/>
    </source>
</evidence>
<dbReference type="RefSeq" id="WP_194182252.1">
    <property type="nucleotide sequence ID" value="NZ_JADGIK010000002.1"/>
</dbReference>
<organism evidence="1 2">
    <name type="scientific">Faecalibacter rhinopitheci</name>
    <dbReference type="NCBI Taxonomy" id="2779678"/>
    <lineage>
        <taxon>Bacteria</taxon>
        <taxon>Pseudomonadati</taxon>
        <taxon>Bacteroidota</taxon>
        <taxon>Flavobacteriia</taxon>
        <taxon>Flavobacteriales</taxon>
        <taxon>Weeksellaceae</taxon>
        <taxon>Faecalibacter</taxon>
    </lineage>
</organism>
<name>A0A8J7FSC4_9FLAO</name>
<evidence type="ECO:0000313" key="2">
    <source>
        <dbReference type="Proteomes" id="UP000608754"/>
    </source>
</evidence>
<dbReference type="InterPro" id="IPR024213">
    <property type="entry name" value="DUF3822"/>
</dbReference>
<dbReference type="AlphaFoldDB" id="A0A8J7FSC4"/>